<proteinExistence type="inferred from homology"/>
<dbReference type="InParanoid" id="A0A068V7A2"/>
<dbReference type="EMBL" id="HG739209">
    <property type="protein sequence ID" value="CDP16432.1"/>
    <property type="molecule type" value="Genomic_DNA"/>
</dbReference>
<accession>A0A068V7A2</accession>
<evidence type="ECO:0000256" key="2">
    <source>
        <dbReference type="ARBA" id="ARBA00022801"/>
    </source>
</evidence>
<evidence type="ECO:0000313" key="4">
    <source>
        <dbReference type="Proteomes" id="UP000295252"/>
    </source>
</evidence>
<evidence type="ECO:0008006" key="5">
    <source>
        <dbReference type="Google" id="ProtNLM"/>
    </source>
</evidence>
<comment type="similarity">
    <text evidence="1">Belongs to the GDA1/CD39 NTPase family.</text>
</comment>
<dbReference type="AlphaFoldDB" id="A0A068V7A2"/>
<keyword evidence="2" id="KW-0378">Hydrolase</keyword>
<dbReference type="OrthoDB" id="6372431at2759"/>
<evidence type="ECO:0000313" key="3">
    <source>
        <dbReference type="EMBL" id="CDP16432.1"/>
    </source>
</evidence>
<dbReference type="InterPro" id="IPR000407">
    <property type="entry name" value="GDA1_CD39_NTPase"/>
</dbReference>
<reference evidence="4" key="1">
    <citation type="journal article" date="2014" name="Science">
        <title>The coffee genome provides insight into the convergent evolution of caffeine biosynthesis.</title>
        <authorList>
            <person name="Denoeud F."/>
            <person name="Carretero-Paulet L."/>
            <person name="Dereeper A."/>
            <person name="Droc G."/>
            <person name="Guyot R."/>
            <person name="Pietrella M."/>
            <person name="Zheng C."/>
            <person name="Alberti A."/>
            <person name="Anthony F."/>
            <person name="Aprea G."/>
            <person name="Aury J.M."/>
            <person name="Bento P."/>
            <person name="Bernard M."/>
            <person name="Bocs S."/>
            <person name="Campa C."/>
            <person name="Cenci A."/>
            <person name="Combes M.C."/>
            <person name="Crouzillat D."/>
            <person name="Da Silva C."/>
            <person name="Daddiego L."/>
            <person name="De Bellis F."/>
            <person name="Dussert S."/>
            <person name="Garsmeur O."/>
            <person name="Gayraud T."/>
            <person name="Guignon V."/>
            <person name="Jahn K."/>
            <person name="Jamilloux V."/>
            <person name="Joet T."/>
            <person name="Labadie K."/>
            <person name="Lan T."/>
            <person name="Leclercq J."/>
            <person name="Lepelley M."/>
            <person name="Leroy T."/>
            <person name="Li L.T."/>
            <person name="Librado P."/>
            <person name="Lopez L."/>
            <person name="Munoz A."/>
            <person name="Noel B."/>
            <person name="Pallavicini A."/>
            <person name="Perrotta G."/>
            <person name="Poncet V."/>
            <person name="Pot D."/>
            <person name="Priyono X."/>
            <person name="Rigoreau M."/>
            <person name="Rouard M."/>
            <person name="Rozas J."/>
            <person name="Tranchant-Dubreuil C."/>
            <person name="VanBuren R."/>
            <person name="Zhang Q."/>
            <person name="Andrade A.C."/>
            <person name="Argout X."/>
            <person name="Bertrand B."/>
            <person name="de Kochko A."/>
            <person name="Graziosi G."/>
            <person name="Henry R.J."/>
            <person name="Jayarama X."/>
            <person name="Ming R."/>
            <person name="Nagai C."/>
            <person name="Rounsley S."/>
            <person name="Sankoff D."/>
            <person name="Giuliano G."/>
            <person name="Albert V.A."/>
            <person name="Wincker P."/>
            <person name="Lashermes P."/>
        </authorList>
    </citation>
    <scope>NUCLEOTIDE SEQUENCE [LARGE SCALE GENOMIC DNA]</scope>
    <source>
        <strain evidence="4">cv. DH200-94</strain>
    </source>
</reference>
<dbReference type="GO" id="GO:0016787">
    <property type="term" value="F:hydrolase activity"/>
    <property type="evidence" value="ECO:0007669"/>
    <property type="project" value="UniProtKB-KW"/>
</dbReference>
<dbReference type="Gramene" id="CDP16432">
    <property type="protein sequence ID" value="CDP16432"/>
    <property type="gene ID" value="GSCOC_T00018327001"/>
</dbReference>
<keyword evidence="4" id="KW-1185">Reference proteome</keyword>
<name>A0A068V7A2_COFCA</name>
<organism evidence="3 4">
    <name type="scientific">Coffea canephora</name>
    <name type="common">Robusta coffee</name>
    <dbReference type="NCBI Taxonomy" id="49390"/>
    <lineage>
        <taxon>Eukaryota</taxon>
        <taxon>Viridiplantae</taxon>
        <taxon>Streptophyta</taxon>
        <taxon>Embryophyta</taxon>
        <taxon>Tracheophyta</taxon>
        <taxon>Spermatophyta</taxon>
        <taxon>Magnoliopsida</taxon>
        <taxon>eudicotyledons</taxon>
        <taxon>Gunneridae</taxon>
        <taxon>Pentapetalae</taxon>
        <taxon>asterids</taxon>
        <taxon>lamiids</taxon>
        <taxon>Gentianales</taxon>
        <taxon>Rubiaceae</taxon>
        <taxon>Ixoroideae</taxon>
        <taxon>Gardenieae complex</taxon>
        <taxon>Bertiereae - Coffeeae clade</taxon>
        <taxon>Coffeeae</taxon>
        <taxon>Coffea</taxon>
    </lineage>
</organism>
<dbReference type="Proteomes" id="UP000295252">
    <property type="component" value="Chromosome IV"/>
</dbReference>
<dbReference type="Pfam" id="PF01150">
    <property type="entry name" value="GDA1_CD39"/>
    <property type="match status" value="1"/>
</dbReference>
<dbReference type="PhylomeDB" id="A0A068V7A2"/>
<protein>
    <recommendedName>
        <fullName evidence="5">Apyrase</fullName>
    </recommendedName>
</protein>
<evidence type="ECO:0000256" key="1">
    <source>
        <dbReference type="ARBA" id="ARBA00009283"/>
    </source>
</evidence>
<gene>
    <name evidence="3" type="ORF">GSCOC_T00018327001</name>
</gene>
<dbReference type="STRING" id="49390.A0A068V7A2"/>
<sequence>MDLVYQFTLLVDGFGLDPWQEITLVKKVEYKNSLVEAAWPLGSAIEVVSSLT</sequence>